<dbReference type="AlphaFoldDB" id="H8KT48"/>
<protein>
    <submittedName>
        <fullName evidence="2">Uncharacterized protein</fullName>
    </submittedName>
</protein>
<evidence type="ECO:0000313" key="2">
    <source>
        <dbReference type="EMBL" id="AFD05231.1"/>
    </source>
</evidence>
<evidence type="ECO:0000256" key="1">
    <source>
        <dbReference type="SAM" id="Phobius"/>
    </source>
</evidence>
<feature type="transmembrane region" description="Helical" evidence="1">
    <location>
        <begin position="7"/>
        <end position="28"/>
    </location>
</feature>
<keyword evidence="3" id="KW-1185">Reference proteome</keyword>
<dbReference type="EMBL" id="CP003349">
    <property type="protein sequence ID" value="AFD05231.1"/>
    <property type="molecule type" value="Genomic_DNA"/>
</dbReference>
<keyword evidence="1" id="KW-0472">Membrane</keyword>
<dbReference type="KEGG" id="scn:Solca_0074"/>
<dbReference type="Proteomes" id="UP000007590">
    <property type="component" value="Chromosome"/>
</dbReference>
<proteinExistence type="predicted"/>
<feature type="transmembrane region" description="Helical" evidence="1">
    <location>
        <begin position="40"/>
        <end position="60"/>
    </location>
</feature>
<evidence type="ECO:0000313" key="3">
    <source>
        <dbReference type="Proteomes" id="UP000007590"/>
    </source>
</evidence>
<gene>
    <name evidence="2" type="ordered locus">Solca_0074</name>
</gene>
<keyword evidence="1" id="KW-1133">Transmembrane helix</keyword>
<reference evidence="2" key="1">
    <citation type="submission" date="2012-02" db="EMBL/GenBank/DDBJ databases">
        <title>The complete genome of Solitalea canadensis DSM 3403.</title>
        <authorList>
            <consortium name="US DOE Joint Genome Institute (JGI-PGF)"/>
            <person name="Lucas S."/>
            <person name="Copeland A."/>
            <person name="Lapidus A."/>
            <person name="Glavina del Rio T."/>
            <person name="Dalin E."/>
            <person name="Tice H."/>
            <person name="Bruce D."/>
            <person name="Goodwin L."/>
            <person name="Pitluck S."/>
            <person name="Peters L."/>
            <person name="Ovchinnikova G."/>
            <person name="Lu M."/>
            <person name="Kyrpides N."/>
            <person name="Mavromatis K."/>
            <person name="Ivanova N."/>
            <person name="Brettin T."/>
            <person name="Detter J.C."/>
            <person name="Han C."/>
            <person name="Larimer F."/>
            <person name="Land M."/>
            <person name="Hauser L."/>
            <person name="Markowitz V."/>
            <person name="Cheng J.-F."/>
            <person name="Hugenholtz P."/>
            <person name="Woyke T."/>
            <person name="Wu D."/>
            <person name="Spring S."/>
            <person name="Schroeder M."/>
            <person name="Kopitz M."/>
            <person name="Brambilla E."/>
            <person name="Klenk H.-P."/>
            <person name="Eisen J.A."/>
        </authorList>
    </citation>
    <scope>NUCLEOTIDE SEQUENCE</scope>
    <source>
        <strain evidence="2">DSM 3403</strain>
    </source>
</reference>
<accession>H8KT48</accession>
<keyword evidence="1" id="KW-0812">Transmembrane</keyword>
<name>H8KT48_SOLCM</name>
<dbReference type="HOGENOM" id="CLU_2865454_0_0_10"/>
<organism evidence="2 3">
    <name type="scientific">Solitalea canadensis (strain ATCC 29591 / DSM 3403 / JCM 21819 / LMG 8368 / NBRC 15130 / NCIMB 12057 / USAM 9D)</name>
    <name type="common">Flexibacter canadensis</name>
    <dbReference type="NCBI Taxonomy" id="929556"/>
    <lineage>
        <taxon>Bacteria</taxon>
        <taxon>Pseudomonadati</taxon>
        <taxon>Bacteroidota</taxon>
        <taxon>Sphingobacteriia</taxon>
        <taxon>Sphingobacteriales</taxon>
        <taxon>Sphingobacteriaceae</taxon>
        <taxon>Solitalea</taxon>
    </lineage>
</organism>
<sequence length="64" mass="7133">MTINKKIGIILTVLGLLMFVAGVSMFTYQGKPLSPFLSKIGMYSFILWFPVVIIGIILIIKKKS</sequence>